<name>A0A1Y2JTS4_BRAJP</name>
<evidence type="ECO:0000313" key="1">
    <source>
        <dbReference type="EMBL" id="OSJ35163.1"/>
    </source>
</evidence>
<sequence>MMIFHFGTNQIPMRKGAGGLVVKLRLSDGGRAIPVHRCELCMKPMRHVGDQAESRLFKCDDCALVSTEACLA</sequence>
<gene>
    <name evidence="1" type="ORF">BSZ19_09680</name>
</gene>
<organism evidence="1 2">
    <name type="scientific">Bradyrhizobium japonicum</name>
    <dbReference type="NCBI Taxonomy" id="375"/>
    <lineage>
        <taxon>Bacteria</taxon>
        <taxon>Pseudomonadati</taxon>
        <taxon>Pseudomonadota</taxon>
        <taxon>Alphaproteobacteria</taxon>
        <taxon>Hyphomicrobiales</taxon>
        <taxon>Nitrobacteraceae</taxon>
        <taxon>Bradyrhizobium</taxon>
    </lineage>
</organism>
<dbReference type="Proteomes" id="UP000193335">
    <property type="component" value="Unassembled WGS sequence"/>
</dbReference>
<comment type="caution">
    <text evidence="1">The sequence shown here is derived from an EMBL/GenBank/DDBJ whole genome shotgun (WGS) entry which is preliminary data.</text>
</comment>
<dbReference type="AlphaFoldDB" id="A0A1Y2JTS4"/>
<evidence type="ECO:0000313" key="2">
    <source>
        <dbReference type="Proteomes" id="UP000193335"/>
    </source>
</evidence>
<proteinExistence type="predicted"/>
<reference evidence="1 2" key="1">
    <citation type="submission" date="2017-03" db="EMBL/GenBank/DDBJ databases">
        <title>Whole genome sequences of fourteen strains of Bradyrhizobium canariense and one strain of Bradyrhizobium japonicum isolated from Lupinus (Papilionoideae: Genisteae) species in Algeria.</title>
        <authorList>
            <person name="Crovadore J."/>
            <person name="Chekireb D."/>
            <person name="Brachmann A."/>
            <person name="Chablais R."/>
            <person name="Cochard B."/>
            <person name="Lefort F."/>
        </authorList>
    </citation>
    <scope>NUCLEOTIDE SEQUENCE [LARGE SCALE GENOMIC DNA]</scope>
    <source>
        <strain evidence="1 2">UBMA197</strain>
    </source>
</reference>
<protein>
    <submittedName>
        <fullName evidence="1">Uncharacterized protein</fullName>
    </submittedName>
</protein>
<dbReference type="EMBL" id="NAFL01000222">
    <property type="protein sequence ID" value="OSJ35163.1"/>
    <property type="molecule type" value="Genomic_DNA"/>
</dbReference>
<accession>A0A1Y2JTS4</accession>